<keyword evidence="20" id="KW-0805">Transcription regulation</keyword>
<evidence type="ECO:0000256" key="20">
    <source>
        <dbReference type="ARBA" id="ARBA00023015"/>
    </source>
</evidence>
<keyword evidence="9" id="KW-1017">Isopeptide bond</keyword>
<dbReference type="Proteomes" id="UP001369086">
    <property type="component" value="Unassembled WGS sequence"/>
</dbReference>
<keyword evidence="19" id="KW-0832">Ubl conjugation</keyword>
<gene>
    <name evidence="29" type="ORF">HHUSO_G7270</name>
</gene>
<evidence type="ECO:0000256" key="13">
    <source>
        <dbReference type="ARBA" id="ARBA00022703"/>
    </source>
</evidence>
<comment type="catalytic activity">
    <reaction evidence="25">
        <text>L-seryl-[protein] + ATP = O-phospho-L-seryl-[protein] + ADP + H(+)</text>
        <dbReference type="Rhea" id="RHEA:17989"/>
        <dbReference type="Rhea" id="RHEA-COMP:9863"/>
        <dbReference type="Rhea" id="RHEA-COMP:11604"/>
        <dbReference type="ChEBI" id="CHEBI:15378"/>
        <dbReference type="ChEBI" id="CHEBI:29999"/>
        <dbReference type="ChEBI" id="CHEBI:30616"/>
        <dbReference type="ChEBI" id="CHEBI:83421"/>
        <dbReference type="ChEBI" id="CHEBI:456216"/>
        <dbReference type="EC" id="2.7.11.25"/>
    </reaction>
</comment>
<dbReference type="InterPro" id="IPR001245">
    <property type="entry name" value="Ser-Thr/Tyr_kinase_cat_dom"/>
</dbReference>
<evidence type="ECO:0000256" key="2">
    <source>
        <dbReference type="ARBA" id="ARBA00004413"/>
    </source>
</evidence>
<keyword evidence="18" id="KW-0460">Magnesium</keyword>
<evidence type="ECO:0000256" key="14">
    <source>
        <dbReference type="ARBA" id="ARBA00022723"/>
    </source>
</evidence>
<keyword evidence="22" id="KW-0472">Membrane</keyword>
<organism evidence="29 30">
    <name type="scientific">Huso huso</name>
    <name type="common">Beluga</name>
    <name type="synonym">Acipenser huso</name>
    <dbReference type="NCBI Taxonomy" id="61971"/>
    <lineage>
        <taxon>Eukaryota</taxon>
        <taxon>Metazoa</taxon>
        <taxon>Chordata</taxon>
        <taxon>Craniata</taxon>
        <taxon>Vertebrata</taxon>
        <taxon>Euteleostomi</taxon>
        <taxon>Actinopterygii</taxon>
        <taxon>Chondrostei</taxon>
        <taxon>Acipenseriformes</taxon>
        <taxon>Acipenseridae</taxon>
        <taxon>Huso</taxon>
    </lineage>
</organism>
<feature type="region of interest" description="Disordered" evidence="27">
    <location>
        <begin position="350"/>
        <end position="417"/>
    </location>
</feature>
<keyword evidence="8" id="KW-0963">Cytoplasm</keyword>
<feature type="compositionally biased region" description="Low complexity" evidence="27">
    <location>
        <begin position="451"/>
        <end position="472"/>
    </location>
</feature>
<dbReference type="InterPro" id="IPR011009">
    <property type="entry name" value="Kinase-like_dom_sf"/>
</dbReference>
<feature type="binding site" evidence="26">
    <location>
        <position position="52"/>
    </location>
    <ligand>
        <name>ATP</name>
        <dbReference type="ChEBI" id="CHEBI:30616"/>
    </ligand>
</feature>
<dbReference type="PROSITE" id="PS00107">
    <property type="entry name" value="PROTEIN_KINASE_ATP"/>
    <property type="match status" value="1"/>
</dbReference>
<evidence type="ECO:0000256" key="26">
    <source>
        <dbReference type="PROSITE-ProRule" id="PRU10141"/>
    </source>
</evidence>
<keyword evidence="17 26" id="KW-0067">ATP-binding</keyword>
<evidence type="ECO:0000256" key="4">
    <source>
        <dbReference type="ARBA" id="ARBA00006529"/>
    </source>
</evidence>
<evidence type="ECO:0000256" key="3">
    <source>
        <dbReference type="ARBA" id="ARBA00004496"/>
    </source>
</evidence>
<evidence type="ECO:0000256" key="15">
    <source>
        <dbReference type="ARBA" id="ARBA00022741"/>
    </source>
</evidence>
<evidence type="ECO:0000256" key="8">
    <source>
        <dbReference type="ARBA" id="ARBA00022490"/>
    </source>
</evidence>
<evidence type="ECO:0000313" key="30">
    <source>
        <dbReference type="Proteomes" id="UP001369086"/>
    </source>
</evidence>
<evidence type="ECO:0000256" key="6">
    <source>
        <dbReference type="ARBA" id="ARBA00017660"/>
    </source>
</evidence>
<feature type="domain" description="Protein kinase" evidence="28">
    <location>
        <begin position="25"/>
        <end position="280"/>
    </location>
</feature>
<evidence type="ECO:0000256" key="22">
    <source>
        <dbReference type="ARBA" id="ARBA00023136"/>
    </source>
</evidence>
<keyword evidence="21" id="KW-0346">Stress response</keyword>
<name>A0ABR0ZUD4_HUSHU</name>
<reference evidence="29 30" key="1">
    <citation type="submission" date="2021-05" db="EMBL/GenBank/DDBJ databases">
        <authorList>
            <person name="Zahm M."/>
            <person name="Klopp C."/>
            <person name="Cabau C."/>
            <person name="Kuhl H."/>
            <person name="Suciu R."/>
            <person name="Ciorpac M."/>
            <person name="Holostenco D."/>
            <person name="Gessner J."/>
            <person name="Wuertz S."/>
            <person name="Hohne C."/>
            <person name="Stock M."/>
            <person name="Gislard M."/>
            <person name="Lluch J."/>
            <person name="Milhes M."/>
            <person name="Lampietro C."/>
            <person name="Lopez Roques C."/>
            <person name="Donnadieu C."/>
            <person name="Du K."/>
            <person name="Schartl M."/>
            <person name="Guiguen Y."/>
        </authorList>
    </citation>
    <scope>NUCLEOTIDE SEQUENCE [LARGE SCALE GENOMIC DNA]</scope>
    <source>
        <strain evidence="29">Hh-F2</strain>
        <tissue evidence="29">Blood</tissue>
    </source>
</reference>
<comment type="catalytic activity">
    <reaction evidence="24">
        <text>L-threonyl-[protein] + ATP = O-phospho-L-threonyl-[protein] + ADP + H(+)</text>
        <dbReference type="Rhea" id="RHEA:46608"/>
        <dbReference type="Rhea" id="RHEA-COMP:11060"/>
        <dbReference type="Rhea" id="RHEA-COMP:11605"/>
        <dbReference type="ChEBI" id="CHEBI:15378"/>
        <dbReference type="ChEBI" id="CHEBI:30013"/>
        <dbReference type="ChEBI" id="CHEBI:30616"/>
        <dbReference type="ChEBI" id="CHEBI:61977"/>
        <dbReference type="ChEBI" id="CHEBI:456216"/>
        <dbReference type="EC" id="2.7.11.25"/>
    </reaction>
</comment>
<keyword evidence="13" id="KW-0053">Apoptosis</keyword>
<dbReference type="PIRSF" id="PIRSF038168">
    <property type="entry name" value="MAPKKK7"/>
    <property type="match status" value="1"/>
</dbReference>
<keyword evidence="12" id="KW-0808">Transferase</keyword>
<dbReference type="InterPro" id="IPR049637">
    <property type="entry name" value="MAP3K7"/>
</dbReference>
<comment type="caution">
    <text evidence="29">The sequence shown here is derived from an EMBL/GenBank/DDBJ whole genome shotgun (WGS) entry which is preliminary data.</text>
</comment>
<feature type="compositionally biased region" description="Basic residues" evidence="27">
    <location>
        <begin position="406"/>
        <end position="415"/>
    </location>
</feature>
<keyword evidence="30" id="KW-1185">Reference proteome</keyword>
<sequence length="605" mass="67609">MSAPSAEMIETPGGYPFEEIDYVDIDVEEVVGRGAFGVVCKAKWRGKDVAIKTIESESERKAFSVELRQLSRVNHPNIVKLYGSCNNPVCLVMEYAEGGSLYNVLHGAEPLPYYTAAHAMSWCFQCSQGVSYLHGMKPKALIHRDLKPPNLLLVAGGTVLKICDFGTACDIQTHMTNNKGSAAWMAPEVFEGNNYSEKCDVFSWGIILWEVITRRKPFDEIGGPAFRIMWAVHNGTRPPLIKNLPKPIESLMTRCWSKDPSQRPSMEEIVKIMTHLMQYFPGSDEPLQYPCQYSDEGQSNSATSTGSYVDYTSTNTSNRSDINMEPGDFQANATNDTIKRIESKFAQQFKHKGDSGRLTLSRGGSVESLPEVRGRPQAVNSAENKRMSADLSELDPRIPFGNTARPKPKRGHRKTASFGTILDVPEIFISASSEQQRRRSVQDLPGIGNESSQGSRNSSRSSSPSVRMITSSEKARNFGWSPDESSDTNGSDNSIPMAYLTLDHQLQPLAPCPNSKESMAVFEQHCKMAQEYLKVQTEIALLLQRKNELIAELDQDEKDQQNTSRLVQEHKKLLDENKSLSTYFQQCKKQLELIRAQQPKRQGTS</sequence>
<keyword evidence="10" id="KW-0723">Serine/threonine-protein kinase</keyword>
<dbReference type="PANTHER" id="PTHR46716:SF1">
    <property type="entry name" value="MITOGEN-ACTIVATED PROTEIN KINASE KINASE KINASE 7"/>
    <property type="match status" value="1"/>
</dbReference>
<evidence type="ECO:0000256" key="17">
    <source>
        <dbReference type="ARBA" id="ARBA00022840"/>
    </source>
</evidence>
<dbReference type="CDD" id="cd14058">
    <property type="entry name" value="STKc_TAK1"/>
    <property type="match status" value="1"/>
</dbReference>
<evidence type="ECO:0000256" key="23">
    <source>
        <dbReference type="ARBA" id="ARBA00023163"/>
    </source>
</evidence>
<dbReference type="PROSITE" id="PS50011">
    <property type="entry name" value="PROTEIN_KINASE_DOM"/>
    <property type="match status" value="1"/>
</dbReference>
<comment type="subcellular location">
    <subcellularLocation>
        <location evidence="2">Cell membrane</location>
        <topology evidence="2">Peripheral membrane protein</topology>
        <orientation evidence="2">Cytoplasmic side</orientation>
    </subcellularLocation>
    <subcellularLocation>
        <location evidence="3">Cytoplasm</location>
    </subcellularLocation>
</comment>
<evidence type="ECO:0000256" key="19">
    <source>
        <dbReference type="ARBA" id="ARBA00022843"/>
    </source>
</evidence>
<dbReference type="PROSITE" id="PS00108">
    <property type="entry name" value="PROTEIN_KINASE_ST"/>
    <property type="match status" value="1"/>
</dbReference>
<keyword evidence="11" id="KW-0597">Phosphoprotein</keyword>
<evidence type="ECO:0000313" key="29">
    <source>
        <dbReference type="EMBL" id="KAK6488434.1"/>
    </source>
</evidence>
<keyword evidence="14" id="KW-0479">Metal-binding</keyword>
<dbReference type="EC" id="2.7.11.25" evidence="5"/>
<dbReference type="InterPro" id="IPR017441">
    <property type="entry name" value="Protein_kinase_ATP_BS"/>
</dbReference>
<comment type="cofactor">
    <cofactor evidence="1">
        <name>Mg(2+)</name>
        <dbReference type="ChEBI" id="CHEBI:18420"/>
    </cofactor>
</comment>
<feature type="region of interest" description="Disordered" evidence="27">
    <location>
        <begin position="294"/>
        <end position="326"/>
    </location>
</feature>
<evidence type="ECO:0000256" key="12">
    <source>
        <dbReference type="ARBA" id="ARBA00022679"/>
    </source>
</evidence>
<evidence type="ECO:0000256" key="9">
    <source>
        <dbReference type="ARBA" id="ARBA00022499"/>
    </source>
</evidence>
<keyword evidence="23" id="KW-0804">Transcription</keyword>
<comment type="similarity">
    <text evidence="4">Belongs to the protein kinase superfamily. STE Ser/Thr protein kinase family. MAP kinase kinase kinase subfamily.</text>
</comment>
<dbReference type="InterPro" id="IPR008271">
    <property type="entry name" value="Ser/Thr_kinase_AS"/>
</dbReference>
<protein>
    <recommendedName>
        <fullName evidence="6">Mitogen-activated protein kinase kinase kinase 7</fullName>
        <ecNumber evidence="5">2.7.11.25</ecNumber>
    </recommendedName>
</protein>
<evidence type="ECO:0000256" key="10">
    <source>
        <dbReference type="ARBA" id="ARBA00022527"/>
    </source>
</evidence>
<evidence type="ECO:0000256" key="21">
    <source>
        <dbReference type="ARBA" id="ARBA00023016"/>
    </source>
</evidence>
<evidence type="ECO:0000259" key="28">
    <source>
        <dbReference type="PROSITE" id="PS50011"/>
    </source>
</evidence>
<dbReference type="Pfam" id="PF07714">
    <property type="entry name" value="PK_Tyr_Ser-Thr"/>
    <property type="match status" value="1"/>
</dbReference>
<evidence type="ECO:0000256" key="11">
    <source>
        <dbReference type="ARBA" id="ARBA00022553"/>
    </source>
</evidence>
<evidence type="ECO:0000256" key="7">
    <source>
        <dbReference type="ARBA" id="ARBA00022475"/>
    </source>
</evidence>
<dbReference type="PANTHER" id="PTHR46716">
    <property type="entry name" value="MITOGEN-ACTIVATED PROTEIN KINASE KINASE KINASE 7"/>
    <property type="match status" value="1"/>
</dbReference>
<evidence type="ECO:0000256" key="25">
    <source>
        <dbReference type="ARBA" id="ARBA00048329"/>
    </source>
</evidence>
<proteinExistence type="inferred from homology"/>
<dbReference type="Gene3D" id="1.10.510.10">
    <property type="entry name" value="Transferase(Phosphotransferase) domain 1"/>
    <property type="match status" value="1"/>
</dbReference>
<accession>A0ABR0ZUD4</accession>
<dbReference type="EMBL" id="JAHFZB010000006">
    <property type="protein sequence ID" value="KAK6488434.1"/>
    <property type="molecule type" value="Genomic_DNA"/>
</dbReference>
<dbReference type="SMART" id="SM00220">
    <property type="entry name" value="S_TKc"/>
    <property type="match status" value="1"/>
</dbReference>
<evidence type="ECO:0000256" key="27">
    <source>
        <dbReference type="SAM" id="MobiDB-lite"/>
    </source>
</evidence>
<evidence type="ECO:0000256" key="5">
    <source>
        <dbReference type="ARBA" id="ARBA00012406"/>
    </source>
</evidence>
<dbReference type="GO" id="GO:0016301">
    <property type="term" value="F:kinase activity"/>
    <property type="evidence" value="ECO:0007669"/>
    <property type="project" value="UniProtKB-KW"/>
</dbReference>
<feature type="region of interest" description="Disordered" evidence="27">
    <location>
        <begin position="433"/>
        <end position="494"/>
    </location>
</feature>
<dbReference type="SUPFAM" id="SSF56112">
    <property type="entry name" value="Protein kinase-like (PK-like)"/>
    <property type="match status" value="1"/>
</dbReference>
<evidence type="ECO:0000256" key="1">
    <source>
        <dbReference type="ARBA" id="ARBA00001946"/>
    </source>
</evidence>
<keyword evidence="7" id="KW-1003">Cell membrane</keyword>
<evidence type="ECO:0000256" key="16">
    <source>
        <dbReference type="ARBA" id="ARBA00022777"/>
    </source>
</evidence>
<dbReference type="Gene3D" id="3.30.200.20">
    <property type="entry name" value="Phosphorylase Kinase, domain 1"/>
    <property type="match status" value="1"/>
</dbReference>
<evidence type="ECO:0000256" key="24">
    <source>
        <dbReference type="ARBA" id="ARBA00047559"/>
    </source>
</evidence>
<evidence type="ECO:0000256" key="18">
    <source>
        <dbReference type="ARBA" id="ARBA00022842"/>
    </source>
</evidence>
<dbReference type="PRINTS" id="PR00109">
    <property type="entry name" value="TYRKINASE"/>
</dbReference>
<feature type="compositionally biased region" description="Polar residues" evidence="27">
    <location>
        <begin position="295"/>
        <end position="321"/>
    </location>
</feature>
<dbReference type="InterPro" id="IPR000719">
    <property type="entry name" value="Prot_kinase_dom"/>
</dbReference>
<keyword evidence="16 29" id="KW-0418">Kinase</keyword>
<keyword evidence="15 26" id="KW-0547">Nucleotide-binding</keyword>